<dbReference type="GO" id="GO:0008233">
    <property type="term" value="F:peptidase activity"/>
    <property type="evidence" value="ECO:0007669"/>
    <property type="project" value="UniProtKB-KW"/>
</dbReference>
<keyword evidence="5" id="KW-0378">Hydrolase</keyword>
<keyword evidence="10" id="KW-1185">Reference proteome</keyword>
<accession>A0A4R6QL88</accession>
<feature type="transmembrane region" description="Helical" evidence="8">
    <location>
        <begin position="195"/>
        <end position="220"/>
    </location>
</feature>
<feature type="transmembrane region" description="Helical" evidence="8">
    <location>
        <begin position="88"/>
        <end position="105"/>
    </location>
</feature>
<feature type="transmembrane region" description="Helical" evidence="8">
    <location>
        <begin position="232"/>
        <end position="256"/>
    </location>
</feature>
<evidence type="ECO:0000256" key="4">
    <source>
        <dbReference type="ARBA" id="ARBA00022692"/>
    </source>
</evidence>
<evidence type="ECO:0000256" key="2">
    <source>
        <dbReference type="ARBA" id="ARBA00022475"/>
    </source>
</evidence>
<keyword evidence="2" id="KW-1003">Cell membrane</keyword>
<evidence type="ECO:0000256" key="3">
    <source>
        <dbReference type="ARBA" id="ARBA00022670"/>
    </source>
</evidence>
<dbReference type="RefSeq" id="WP_133702520.1">
    <property type="nucleotide sequence ID" value="NZ_SNXS01000005.1"/>
</dbReference>
<comment type="subcellular location">
    <subcellularLocation>
        <location evidence="1">Cell membrane</location>
        <topology evidence="1">Multi-pass membrane protein</topology>
    </subcellularLocation>
</comment>
<dbReference type="InParanoid" id="A0A4R6QL88"/>
<dbReference type="InterPro" id="IPR017544">
    <property type="entry name" value="Exosortase-2"/>
</dbReference>
<name>A0A4R6QL88_9BURK</name>
<evidence type="ECO:0000256" key="7">
    <source>
        <dbReference type="ARBA" id="ARBA00023136"/>
    </source>
</evidence>
<evidence type="ECO:0000313" key="9">
    <source>
        <dbReference type="EMBL" id="TDP63349.1"/>
    </source>
</evidence>
<protein>
    <submittedName>
        <fullName evidence="9">Exosortase B</fullName>
    </submittedName>
</protein>
<dbReference type="NCBIfam" id="TIGR02602">
    <property type="entry name" value="8TM_EpsH"/>
    <property type="match status" value="1"/>
</dbReference>
<proteinExistence type="predicted"/>
<sequence length="307" mass="32988">MGTTVLNRSSGGVVRGLTDRWVAPGADLPLLLCLVIGFVSMYGPTYWDLAHTIWATDEQGHGPIILAVSIWLLHQRRNQLADVVAQPAYLAGGAALLLGLLSYMIGRSQGIWILEVGSQILVLSAMLLIFKGYAALRVAFFPLFFMIFMIPLPGALVAALTTPLKSLVSAVASQILFYAGYPVGRSGVLLTVGQYQLLVADACAGLNSMFTLEALGLLYMNIMGYTSIARNLTLAILIIPISFVANVIRVMILVLVTYHFGDEAGQGFIHGAAGMVLFMVALVLMLATDKVLDIFIPDRTRKAKAAS</sequence>
<dbReference type="InterPro" id="IPR013426">
    <property type="entry name" value="EpsH-like"/>
</dbReference>
<evidence type="ECO:0000256" key="8">
    <source>
        <dbReference type="SAM" id="Phobius"/>
    </source>
</evidence>
<evidence type="ECO:0000256" key="1">
    <source>
        <dbReference type="ARBA" id="ARBA00004651"/>
    </source>
</evidence>
<feature type="transmembrane region" description="Helical" evidence="8">
    <location>
        <begin position="139"/>
        <end position="160"/>
    </location>
</feature>
<dbReference type="GO" id="GO:0005886">
    <property type="term" value="C:plasma membrane"/>
    <property type="evidence" value="ECO:0007669"/>
    <property type="project" value="UniProtKB-SubCell"/>
</dbReference>
<dbReference type="GO" id="GO:0006508">
    <property type="term" value="P:proteolysis"/>
    <property type="evidence" value="ECO:0007669"/>
    <property type="project" value="UniProtKB-KW"/>
</dbReference>
<comment type="caution">
    <text evidence="9">The sequence shown here is derived from an EMBL/GenBank/DDBJ whole genome shotgun (WGS) entry which is preliminary data.</text>
</comment>
<dbReference type="AlphaFoldDB" id="A0A4R6QL88"/>
<dbReference type="NCBIfam" id="TIGR03113">
    <property type="entry name" value="exosort_XrtB"/>
    <property type="match status" value="1"/>
</dbReference>
<keyword evidence="7 8" id="KW-0472">Membrane</keyword>
<dbReference type="NCBIfam" id="TIGR04178">
    <property type="entry name" value="exo_archaeo"/>
    <property type="match status" value="1"/>
</dbReference>
<organism evidence="9 10">
    <name type="scientific">Roseateles toxinivorans</name>
    <dbReference type="NCBI Taxonomy" id="270368"/>
    <lineage>
        <taxon>Bacteria</taxon>
        <taxon>Pseudomonadati</taxon>
        <taxon>Pseudomonadota</taxon>
        <taxon>Betaproteobacteria</taxon>
        <taxon>Burkholderiales</taxon>
        <taxon>Sphaerotilaceae</taxon>
        <taxon>Roseateles</taxon>
    </lineage>
</organism>
<dbReference type="OrthoDB" id="597443at2"/>
<feature type="transmembrane region" description="Helical" evidence="8">
    <location>
        <begin position="21"/>
        <end position="42"/>
    </location>
</feature>
<feature type="transmembrane region" description="Helical" evidence="8">
    <location>
        <begin position="167"/>
        <end position="183"/>
    </location>
</feature>
<feature type="transmembrane region" description="Helical" evidence="8">
    <location>
        <begin position="268"/>
        <end position="287"/>
    </location>
</feature>
<gene>
    <name evidence="9" type="ORF">DES47_105354</name>
</gene>
<evidence type="ECO:0000256" key="6">
    <source>
        <dbReference type="ARBA" id="ARBA00022989"/>
    </source>
</evidence>
<keyword evidence="3" id="KW-0645">Protease</keyword>
<dbReference type="Pfam" id="PF09721">
    <property type="entry name" value="Exosortase_EpsH"/>
    <property type="match status" value="1"/>
</dbReference>
<dbReference type="InterPro" id="IPR019127">
    <property type="entry name" value="Exosortase"/>
</dbReference>
<evidence type="ECO:0000313" key="10">
    <source>
        <dbReference type="Proteomes" id="UP000295361"/>
    </source>
</evidence>
<evidence type="ECO:0000256" key="5">
    <source>
        <dbReference type="ARBA" id="ARBA00022801"/>
    </source>
</evidence>
<dbReference type="EMBL" id="SNXS01000005">
    <property type="protein sequence ID" value="TDP63349.1"/>
    <property type="molecule type" value="Genomic_DNA"/>
</dbReference>
<keyword evidence="4 8" id="KW-0812">Transmembrane</keyword>
<keyword evidence="6 8" id="KW-1133">Transmembrane helix</keyword>
<dbReference type="Proteomes" id="UP000295361">
    <property type="component" value="Unassembled WGS sequence"/>
</dbReference>
<reference evidence="9 10" key="1">
    <citation type="submission" date="2019-03" db="EMBL/GenBank/DDBJ databases">
        <title>Genomic Encyclopedia of Type Strains, Phase IV (KMG-IV): sequencing the most valuable type-strain genomes for metagenomic binning, comparative biology and taxonomic classification.</title>
        <authorList>
            <person name="Goeker M."/>
        </authorList>
    </citation>
    <scope>NUCLEOTIDE SEQUENCE [LARGE SCALE GENOMIC DNA]</scope>
    <source>
        <strain evidence="9 10">DSM 16998</strain>
    </source>
</reference>
<dbReference type="InterPro" id="IPR026392">
    <property type="entry name" value="Exo/Archaeosortase_dom"/>
</dbReference>
<feature type="transmembrane region" description="Helical" evidence="8">
    <location>
        <begin position="112"/>
        <end position="133"/>
    </location>
</feature>